<accession>A0A0A1ZZM6</accession>
<name>A0A0A1ZZM6_PROMR</name>
<dbReference type="Proteomes" id="UP000030491">
    <property type="component" value="Unassembled WGS sequence"/>
</dbReference>
<sequence>MNIDFFKIFFKELWNNQPNTVIGVGVATLVFLGIYITLLNKYK</sequence>
<keyword evidence="1" id="KW-1133">Transmembrane helix</keyword>
<comment type="caution">
    <text evidence="2">The sequence shown here is derived from an EMBL/GenBank/DDBJ whole genome shotgun (WGS) entry which is preliminary data.</text>
</comment>
<evidence type="ECO:0000313" key="3">
    <source>
        <dbReference type="Proteomes" id="UP000030491"/>
    </source>
</evidence>
<dbReference type="EMBL" id="JNAJ01000002">
    <property type="protein sequence ID" value="KGF93739.1"/>
    <property type="molecule type" value="Genomic_DNA"/>
</dbReference>
<feature type="transmembrane region" description="Helical" evidence="1">
    <location>
        <begin position="20"/>
        <end position="39"/>
    </location>
</feature>
<reference evidence="3" key="1">
    <citation type="journal article" date="2014" name="Sci. Data">
        <title>Genomes of diverse isolates of the marine cyanobacterium Prochlorococcus.</title>
        <authorList>
            <person name="Biller S."/>
            <person name="Berube P."/>
            <person name="Thompson J."/>
            <person name="Kelly L."/>
            <person name="Roggensack S."/>
            <person name="Awad L."/>
            <person name="Roache-Johnson K."/>
            <person name="Ding H."/>
            <person name="Giovannoni S.J."/>
            <person name="Moore L.R."/>
            <person name="Chisholm S.W."/>
        </authorList>
    </citation>
    <scope>NUCLEOTIDE SEQUENCE [LARGE SCALE GENOMIC DNA]</scope>
</reference>
<gene>
    <name evidence="2" type="ORF">EU93_0049</name>
</gene>
<keyword evidence="1" id="KW-0812">Transmembrane</keyword>
<evidence type="ECO:0000313" key="2">
    <source>
        <dbReference type="EMBL" id="KGF93739.1"/>
    </source>
</evidence>
<protein>
    <submittedName>
        <fullName evidence="2">Uncharacterized protein</fullName>
    </submittedName>
</protein>
<organism evidence="2 3">
    <name type="scientific">Prochlorococcus marinus str. MIT 9116</name>
    <dbReference type="NCBI Taxonomy" id="167544"/>
    <lineage>
        <taxon>Bacteria</taxon>
        <taxon>Bacillati</taxon>
        <taxon>Cyanobacteriota</taxon>
        <taxon>Cyanophyceae</taxon>
        <taxon>Synechococcales</taxon>
        <taxon>Prochlorococcaceae</taxon>
        <taxon>Prochlorococcus</taxon>
    </lineage>
</organism>
<keyword evidence="1" id="KW-0472">Membrane</keyword>
<dbReference type="AlphaFoldDB" id="A0A0A1ZZM6"/>
<evidence type="ECO:0000256" key="1">
    <source>
        <dbReference type="SAM" id="Phobius"/>
    </source>
</evidence>
<proteinExistence type="predicted"/>